<gene>
    <name evidence="2" type="ORF">F9278_01595</name>
</gene>
<dbReference type="KEGG" id="sphv:F9278_01595"/>
<name>A0A5P8KH37_9ACTN</name>
<dbReference type="InterPro" id="IPR037401">
    <property type="entry name" value="SnoaL-like"/>
</dbReference>
<feature type="domain" description="SnoaL-like" evidence="1">
    <location>
        <begin position="6"/>
        <end position="157"/>
    </location>
</feature>
<accession>A0A5P8KH37</accession>
<evidence type="ECO:0000313" key="2">
    <source>
        <dbReference type="EMBL" id="QFR02315.1"/>
    </source>
</evidence>
<evidence type="ECO:0000313" key="3">
    <source>
        <dbReference type="Proteomes" id="UP000327294"/>
    </source>
</evidence>
<proteinExistence type="predicted"/>
<dbReference type="InterPro" id="IPR032710">
    <property type="entry name" value="NTF2-like_dom_sf"/>
</dbReference>
<keyword evidence="3" id="KW-1185">Reference proteome</keyword>
<dbReference type="AlphaFoldDB" id="A0A5P8KH37"/>
<dbReference type="Proteomes" id="UP000327294">
    <property type="component" value="Chromosome"/>
</dbReference>
<reference evidence="2 3" key="1">
    <citation type="submission" date="2019-10" db="EMBL/GenBank/DDBJ databases">
        <title>Streptomyces sp. strain GY16 isolated from leaves of Broussonetia papyrifera.</title>
        <authorList>
            <person name="Mo P."/>
        </authorList>
    </citation>
    <scope>NUCLEOTIDE SEQUENCE [LARGE SCALE GENOMIC DNA]</scope>
    <source>
        <strain evidence="2 3">GY16</strain>
    </source>
</reference>
<dbReference type="Pfam" id="PF13577">
    <property type="entry name" value="SnoaL_4"/>
    <property type="match status" value="1"/>
</dbReference>
<organism evidence="2 3">
    <name type="scientific">Streptomyces phaeolivaceus</name>
    <dbReference type="NCBI Taxonomy" id="2653200"/>
    <lineage>
        <taxon>Bacteria</taxon>
        <taxon>Bacillati</taxon>
        <taxon>Actinomycetota</taxon>
        <taxon>Actinomycetes</taxon>
        <taxon>Kitasatosporales</taxon>
        <taxon>Streptomycetaceae</taxon>
        <taxon>Streptomyces</taxon>
    </lineage>
</organism>
<dbReference type="EMBL" id="CP045096">
    <property type="protein sequence ID" value="QFR02315.1"/>
    <property type="molecule type" value="Genomic_DNA"/>
</dbReference>
<protein>
    <submittedName>
        <fullName evidence="2">Nuclear transport factor 2 family protein</fullName>
    </submittedName>
</protein>
<evidence type="ECO:0000259" key="1">
    <source>
        <dbReference type="Pfam" id="PF13577"/>
    </source>
</evidence>
<dbReference type="SUPFAM" id="SSF54427">
    <property type="entry name" value="NTF2-like"/>
    <property type="match status" value="1"/>
</dbReference>
<dbReference type="Gene3D" id="3.10.450.50">
    <property type="match status" value="1"/>
</dbReference>
<sequence length="174" mass="19615">MDGWQDVRDRLDLRRLVDTYASALDRRHTELFASLFDEGGELVLNRPSGSGRPPLVFDGRDGWAGALSVLESCVVTTHFVGNHTVTLNGDGATGEAYCLAHEIRPAEDATHDVDDGRRARTPTRMPMPTRMRMRVRSIRYHDSYRRTAGSWRFARRTLTVDWTEDRVLVSPSAG</sequence>